<name>A0A5C4T7T7_9BACL</name>
<comment type="subcellular location">
    <subcellularLocation>
        <location evidence="1 7">Cell membrane</location>
        <topology evidence="1 7">Multi-pass membrane protein</topology>
    </subcellularLocation>
</comment>
<evidence type="ECO:0000313" key="10">
    <source>
        <dbReference type="Proteomes" id="UP000307943"/>
    </source>
</evidence>
<dbReference type="Pfam" id="PF00528">
    <property type="entry name" value="BPD_transp_1"/>
    <property type="match status" value="1"/>
</dbReference>
<evidence type="ECO:0000256" key="6">
    <source>
        <dbReference type="ARBA" id="ARBA00023136"/>
    </source>
</evidence>
<evidence type="ECO:0000256" key="2">
    <source>
        <dbReference type="ARBA" id="ARBA00022448"/>
    </source>
</evidence>
<feature type="transmembrane region" description="Helical" evidence="7">
    <location>
        <begin position="87"/>
        <end position="111"/>
    </location>
</feature>
<dbReference type="RefSeq" id="WP_139603532.1">
    <property type="nucleotide sequence ID" value="NZ_VDCQ01000023.1"/>
</dbReference>
<dbReference type="Gene3D" id="1.10.3720.10">
    <property type="entry name" value="MetI-like"/>
    <property type="match status" value="1"/>
</dbReference>
<feature type="transmembrane region" description="Helical" evidence="7">
    <location>
        <begin position="25"/>
        <end position="47"/>
    </location>
</feature>
<dbReference type="AlphaFoldDB" id="A0A5C4T7T7"/>
<dbReference type="CDD" id="cd06261">
    <property type="entry name" value="TM_PBP2"/>
    <property type="match status" value="1"/>
</dbReference>
<feature type="transmembrane region" description="Helical" evidence="7">
    <location>
        <begin position="156"/>
        <end position="179"/>
    </location>
</feature>
<evidence type="ECO:0000256" key="5">
    <source>
        <dbReference type="ARBA" id="ARBA00022989"/>
    </source>
</evidence>
<dbReference type="GO" id="GO:0055085">
    <property type="term" value="P:transmembrane transport"/>
    <property type="evidence" value="ECO:0007669"/>
    <property type="project" value="InterPro"/>
</dbReference>
<organism evidence="9 10">
    <name type="scientific">Paenibacillus hemerocallicola</name>
    <dbReference type="NCBI Taxonomy" id="1172614"/>
    <lineage>
        <taxon>Bacteria</taxon>
        <taxon>Bacillati</taxon>
        <taxon>Bacillota</taxon>
        <taxon>Bacilli</taxon>
        <taxon>Bacillales</taxon>
        <taxon>Paenibacillaceae</taxon>
        <taxon>Paenibacillus</taxon>
    </lineage>
</organism>
<feature type="transmembrane region" description="Helical" evidence="7">
    <location>
        <begin position="123"/>
        <end position="144"/>
    </location>
</feature>
<dbReference type="Proteomes" id="UP000307943">
    <property type="component" value="Unassembled WGS sequence"/>
</dbReference>
<keyword evidence="10" id="KW-1185">Reference proteome</keyword>
<dbReference type="GO" id="GO:0005886">
    <property type="term" value="C:plasma membrane"/>
    <property type="evidence" value="ECO:0007669"/>
    <property type="project" value="UniProtKB-SubCell"/>
</dbReference>
<proteinExistence type="inferred from homology"/>
<evidence type="ECO:0000313" key="9">
    <source>
        <dbReference type="EMBL" id="TNJ65002.1"/>
    </source>
</evidence>
<reference evidence="9 10" key="1">
    <citation type="submission" date="2019-05" db="EMBL/GenBank/DDBJ databases">
        <title>We sequenced the genome of Paenibacillus hemerocallicola KCTC 33185 for further insight into its adaptation and study the phylogeny of Paenibacillus.</title>
        <authorList>
            <person name="Narsing Rao M.P."/>
        </authorList>
    </citation>
    <scope>NUCLEOTIDE SEQUENCE [LARGE SCALE GENOMIC DNA]</scope>
    <source>
        <strain evidence="9 10">KCTC 33185</strain>
    </source>
</reference>
<feature type="domain" description="ABC transmembrane type-1" evidence="8">
    <location>
        <begin position="88"/>
        <end position="281"/>
    </location>
</feature>
<comment type="similarity">
    <text evidence="7">Belongs to the binding-protein-dependent transport system permease family.</text>
</comment>
<gene>
    <name evidence="9" type="ORF">FE784_17565</name>
</gene>
<dbReference type="InterPro" id="IPR035906">
    <property type="entry name" value="MetI-like_sf"/>
</dbReference>
<feature type="transmembrane region" description="Helical" evidence="7">
    <location>
        <begin position="200"/>
        <end position="223"/>
    </location>
</feature>
<evidence type="ECO:0000256" key="4">
    <source>
        <dbReference type="ARBA" id="ARBA00022692"/>
    </source>
</evidence>
<dbReference type="SUPFAM" id="SSF161098">
    <property type="entry name" value="MetI-like"/>
    <property type="match status" value="1"/>
</dbReference>
<keyword evidence="6 7" id="KW-0472">Membrane</keyword>
<accession>A0A5C4T7T7</accession>
<keyword evidence="3" id="KW-1003">Cell membrane</keyword>
<evidence type="ECO:0000256" key="1">
    <source>
        <dbReference type="ARBA" id="ARBA00004651"/>
    </source>
</evidence>
<comment type="caution">
    <text evidence="9">The sequence shown here is derived from an EMBL/GenBank/DDBJ whole genome shotgun (WGS) entry which is preliminary data.</text>
</comment>
<evidence type="ECO:0000256" key="3">
    <source>
        <dbReference type="ARBA" id="ARBA00022475"/>
    </source>
</evidence>
<keyword evidence="4 7" id="KW-0812">Transmembrane</keyword>
<dbReference type="EMBL" id="VDCQ01000023">
    <property type="protein sequence ID" value="TNJ65002.1"/>
    <property type="molecule type" value="Genomic_DNA"/>
</dbReference>
<keyword evidence="5 7" id="KW-1133">Transmembrane helix</keyword>
<sequence length="296" mass="33558">MPTPLAAQVRPKTAARARAARVRNVLKHIALVAFGWLMIYPLIWLFFSSFKTNADLFGSLSLLPDKFVWDSYAKGWAGTGQYDYGTFFFNTFLLVIPTVLLTVLSSILVAYGFARFRFPLRNVMFILMISTLMLPHTVIVIPRYLIFRNLGWLDSYWPFIVPAAFGCFPFFIFMLVQFFRGLPKELDESAVMDGCSPPAILFRILLPLCAPALISAAIFQFIWTWNDFFNQLIFINSVKKFPLSLALRMSIDSTGGTVEWNQIMAMSVLAIVPPVLVFFFSQKYFVEGIATTGIKG</sequence>
<evidence type="ECO:0000256" key="7">
    <source>
        <dbReference type="RuleBase" id="RU363032"/>
    </source>
</evidence>
<dbReference type="PANTHER" id="PTHR43744">
    <property type="entry name" value="ABC TRANSPORTER PERMEASE PROTEIN MG189-RELATED-RELATED"/>
    <property type="match status" value="1"/>
</dbReference>
<evidence type="ECO:0000259" key="8">
    <source>
        <dbReference type="PROSITE" id="PS50928"/>
    </source>
</evidence>
<dbReference type="OrthoDB" id="9771544at2"/>
<keyword evidence="2 7" id="KW-0813">Transport</keyword>
<dbReference type="PROSITE" id="PS50928">
    <property type="entry name" value="ABC_TM1"/>
    <property type="match status" value="1"/>
</dbReference>
<dbReference type="PANTHER" id="PTHR43744:SF6">
    <property type="entry name" value="ABC TRANSPORTER PERMEASE PROTEIN YESQ-RELATED"/>
    <property type="match status" value="1"/>
</dbReference>
<feature type="transmembrane region" description="Helical" evidence="7">
    <location>
        <begin position="263"/>
        <end position="280"/>
    </location>
</feature>
<dbReference type="InterPro" id="IPR000515">
    <property type="entry name" value="MetI-like"/>
</dbReference>
<protein>
    <submittedName>
        <fullName evidence="9">Carbohydrate ABC transporter permease</fullName>
    </submittedName>
</protein>